<dbReference type="SUPFAM" id="SSF54292">
    <property type="entry name" value="2Fe-2S ferredoxin-like"/>
    <property type="match status" value="1"/>
</dbReference>
<evidence type="ECO:0000256" key="8">
    <source>
        <dbReference type="ARBA" id="ARBA00022723"/>
    </source>
</evidence>
<dbReference type="SUPFAM" id="SSF56003">
    <property type="entry name" value="Molybdenum cofactor-binding domain"/>
    <property type="match status" value="1"/>
</dbReference>
<feature type="active site" description="Proton acceptor" evidence="16">
    <location>
        <position position="1226"/>
    </location>
</feature>
<evidence type="ECO:0000313" key="21">
    <source>
        <dbReference type="EnsemblMetazoa" id="MDOA009007-PB"/>
    </source>
</evidence>
<comment type="subunit">
    <text evidence="4">Homodimer.</text>
</comment>
<dbReference type="InterPro" id="IPR036318">
    <property type="entry name" value="FAD-bd_PCMH-like_sf"/>
</dbReference>
<dbReference type="RefSeq" id="XP_011294330.2">
    <property type="nucleotide sequence ID" value="XM_011296028.3"/>
</dbReference>
<protein>
    <recommendedName>
        <fullName evidence="22">FAD-binding PCMH-type domain-containing protein</fullName>
    </recommendedName>
</protein>
<sequence>MGSETSKSAIVNNEDTEATISFKINGIPYSVNLVQFPPDITLNTFIRDQAQLTATKFMCLEGGCGACVVAIRCRHPVTGELKTWAVNSCLTLLNTCNGLEVLTCEGIGNKRDGYHPIQKRLAQLNGTQCGFCTPGFVMNMYSLLESKSGEPTMDEIENSFGGNICRCTGYRPILDAMKSFACDSTISLSEECQDIEDIVTKQCPKSNQTCSGQCANASKTQLSLSYYDGCQWYWPKKLEELIDILSKIDSAVEYMLVAGNTAHGVYRRSQSLQHFIAINEIADLKKWQMTNDIVTLGANISLSEAMEIFKEVSKQTGFEYCQQLWEHFDLIANVPVRNSGTLAGNIAIKRMHHEFPSDIFITFNALNAQVKVTGPDGKVETMSLYNYVYVHKTPKTFVTSFELPAYPTERFIFKSYKIMPRAQNAHAYVNAAFLLELEPKTSQVINSRICFGGISPNFVHASAVEGILRGQCFHDKRVVEQIFSEMQTSVQPNENLTEASPDYRRKLACGLMLKFLLEAGPEDKVKPEFRSGGPLLKRELSSGIQIFATNEKFYPVTKAVKKIEGLIQCSGEATYMNDILTSKSTVYCAFVGATKVGCSIERIDASDALKVPGVIAFYSAKDIPGINSFVDPAFRYESEEIFCSDVVKYYDQPLGMVVALSSDIANHSSTKVKVLYSKSTNAIMPTLHDVLSNNRLERIHCLRPSPLKEIRLTATADITTRGIFEMGLQYHFTMEPHTCVAVPFERGLQVWSATHWMDHTQAAIAKMLGITAAEVQLKVRRLGGTYGCKITRGNAVACAASLAAFKLNRPARFVQTIESMMNCNGKRWGCRSDYEFHIKADGKIVGLRNTFYEDAGCTLNENPITLFASPPARNCYAFTADNYKLEGNAVLTDAASSAWCRAPASLEGIAMIENILEHIAFEANIDPADARMINIAEGNKMRELLPKFLSSTEYRQRRKEIDDFNSGSRWLKRGIGMAIMDFPLEYTGQYSATVSIYHIDGSVVISHGGIEMGQGLNTKVAQVAAYVLGVSMDLIKIESSDTINGANSAVTASSVGSESLCFAVRSACNKLNDRLKPVKDSLKSDATWLEVVGAAWSRSINLIVSDHYKSGDMTNYHIYGLALTEVQVDILTGNNVVKRVDILEDAGESLSPYVDIGQIEGAFVMGLGYWLTEQLIYNRQTGQLLTNRSWNYKPPGAKDIPIDFRVEMLKGSANTGGFMRSKATGEPPSCLAVSVIFALQHALQSARKDAGLKKEWLRLGAPTTPEQIVLSAGHEVSSFSLE</sequence>
<feature type="binding site" evidence="18">
    <location>
        <position position="901"/>
    </location>
    <ligand>
        <name>Mo-molybdopterin</name>
        <dbReference type="ChEBI" id="CHEBI:71302"/>
    </ligand>
    <ligandPart>
        <name>Mo</name>
        <dbReference type="ChEBI" id="CHEBI:28685"/>
    </ligandPart>
</feature>
<comment type="cofactor">
    <cofactor evidence="18">
        <name>[2Fe-2S] cluster</name>
        <dbReference type="ChEBI" id="CHEBI:190135"/>
    </cofactor>
    <text evidence="18">Binds 2 [2Fe-2S] clusters.</text>
</comment>
<dbReference type="InterPro" id="IPR016166">
    <property type="entry name" value="FAD-bd_PCMH"/>
</dbReference>
<dbReference type="KEGG" id="mde:101901154"/>
<evidence type="ECO:0000256" key="16">
    <source>
        <dbReference type="PIRSR" id="PIRSR000127-1"/>
    </source>
</evidence>
<accession>A0A1I8MVY9</accession>
<dbReference type="Pfam" id="PF03450">
    <property type="entry name" value="CO_deh_flav_C"/>
    <property type="match status" value="1"/>
</dbReference>
<dbReference type="InterPro" id="IPR016167">
    <property type="entry name" value="FAD-bd_PCMH_sub1"/>
</dbReference>
<dbReference type="GO" id="GO:0005506">
    <property type="term" value="F:iron ion binding"/>
    <property type="evidence" value="ECO:0007669"/>
    <property type="project" value="InterPro"/>
</dbReference>
<dbReference type="InterPro" id="IPR036683">
    <property type="entry name" value="CO_DH_flav_C_dom_sf"/>
</dbReference>
<dbReference type="RefSeq" id="XP_005187945.2">
    <property type="nucleotide sequence ID" value="XM_005187888.4"/>
</dbReference>
<gene>
    <name evidence="21" type="primary">101901154</name>
</gene>
<organism evidence="21">
    <name type="scientific">Musca domestica</name>
    <name type="common">House fly</name>
    <dbReference type="NCBI Taxonomy" id="7370"/>
    <lineage>
        <taxon>Eukaryota</taxon>
        <taxon>Metazoa</taxon>
        <taxon>Ecdysozoa</taxon>
        <taxon>Arthropoda</taxon>
        <taxon>Hexapoda</taxon>
        <taxon>Insecta</taxon>
        <taxon>Pterygota</taxon>
        <taxon>Neoptera</taxon>
        <taxon>Endopterygota</taxon>
        <taxon>Diptera</taxon>
        <taxon>Brachycera</taxon>
        <taxon>Muscomorpha</taxon>
        <taxon>Muscoidea</taxon>
        <taxon>Muscidae</taxon>
        <taxon>Musca</taxon>
    </lineage>
</organism>
<keyword evidence="7 18" id="KW-0001">2Fe-2S</keyword>
<dbReference type="GO" id="GO:0071949">
    <property type="term" value="F:FAD binding"/>
    <property type="evidence" value="ECO:0007669"/>
    <property type="project" value="InterPro"/>
</dbReference>
<dbReference type="GO" id="GO:0005777">
    <property type="term" value="C:peroxisome"/>
    <property type="evidence" value="ECO:0007669"/>
    <property type="project" value="UniProtKB-SubCell"/>
</dbReference>
<feature type="binding site" evidence="18">
    <location>
        <position position="167"/>
    </location>
    <ligand>
        <name>[2Fe-2S] cluster</name>
        <dbReference type="ChEBI" id="CHEBI:190135"/>
        <label>2</label>
    </ligand>
</feature>
<evidence type="ECO:0000256" key="17">
    <source>
        <dbReference type="PIRSR" id="PIRSR000127-2"/>
    </source>
</evidence>
<comment type="similarity">
    <text evidence="3">Belongs to the xanthine dehydrogenase family.</text>
</comment>
<evidence type="ECO:0000256" key="2">
    <source>
        <dbReference type="ARBA" id="ARBA00004275"/>
    </source>
</evidence>
<feature type="binding site" evidence="18">
    <location>
        <position position="165"/>
    </location>
    <ligand>
        <name>[2Fe-2S] cluster</name>
        <dbReference type="ChEBI" id="CHEBI:190135"/>
        <label>2</label>
    </ligand>
</feature>
<evidence type="ECO:0000256" key="18">
    <source>
        <dbReference type="PIRSR" id="PIRSR000127-3"/>
    </source>
</evidence>
<dbReference type="SUPFAM" id="SSF54665">
    <property type="entry name" value="CO dehydrogenase molybdoprotein N-domain-like"/>
    <property type="match status" value="1"/>
</dbReference>
<dbReference type="Pfam" id="PF01315">
    <property type="entry name" value="Ald_Xan_dh_C"/>
    <property type="match status" value="1"/>
</dbReference>
<dbReference type="SUPFAM" id="SSF55447">
    <property type="entry name" value="CO dehydrogenase flavoprotein C-terminal domain-like"/>
    <property type="match status" value="1"/>
</dbReference>
<dbReference type="Pfam" id="PF20256">
    <property type="entry name" value="MoCoBD_2"/>
    <property type="match status" value="1"/>
</dbReference>
<evidence type="ECO:0000256" key="4">
    <source>
        <dbReference type="ARBA" id="ARBA00011738"/>
    </source>
</evidence>
<dbReference type="InterPro" id="IPR036856">
    <property type="entry name" value="Ald_Oxase/Xan_DH_a/b_sf"/>
</dbReference>
<dbReference type="Gene3D" id="3.10.20.30">
    <property type="match status" value="1"/>
</dbReference>
<dbReference type="InterPro" id="IPR000674">
    <property type="entry name" value="Ald_Oxase/Xan_DH_a/b"/>
</dbReference>
<feature type="binding site" evidence="18">
    <location>
        <position position="129"/>
    </location>
    <ligand>
        <name>[2Fe-2S] cluster</name>
        <dbReference type="ChEBI" id="CHEBI:190135"/>
        <label>2</label>
    </ligand>
</feature>
<dbReference type="PANTHER" id="PTHR11908:SF132">
    <property type="entry name" value="ALDEHYDE OXIDASE 1-RELATED"/>
    <property type="match status" value="1"/>
</dbReference>
<dbReference type="InterPro" id="IPR008274">
    <property type="entry name" value="AldOxase/xan_DH_MoCoBD1"/>
</dbReference>
<dbReference type="VEuPathDB" id="VectorBase:MDOA009007"/>
<evidence type="ECO:0000256" key="6">
    <source>
        <dbReference type="ARBA" id="ARBA00022630"/>
    </source>
</evidence>
<keyword evidence="11 18" id="KW-0408">Iron</keyword>
<dbReference type="FunFam" id="1.10.150.120:FF:000007">
    <property type="entry name" value="indole-3-acetaldehyde oxidase"/>
    <property type="match status" value="1"/>
</dbReference>
<dbReference type="GO" id="GO:0016491">
    <property type="term" value="F:oxidoreductase activity"/>
    <property type="evidence" value="ECO:0007669"/>
    <property type="project" value="UniProtKB-KW"/>
</dbReference>
<dbReference type="Gene3D" id="3.30.465.10">
    <property type="match status" value="1"/>
</dbReference>
<keyword evidence="10" id="KW-0560">Oxidoreductase</keyword>
<name>A0A1I8MVY9_MUSDO</name>
<evidence type="ECO:0000256" key="5">
    <source>
        <dbReference type="ARBA" id="ARBA00022505"/>
    </source>
</evidence>
<evidence type="ECO:0000256" key="7">
    <source>
        <dbReference type="ARBA" id="ARBA00022714"/>
    </source>
</evidence>
<dbReference type="FunFam" id="3.30.365.10:FF:000009">
    <property type="entry name" value="Aldehyde oxidase"/>
    <property type="match status" value="1"/>
</dbReference>
<dbReference type="OrthoDB" id="8300278at2759"/>
<dbReference type="STRING" id="7370.A0A1I8MVY9"/>
<proteinExistence type="inferred from homology"/>
<dbReference type="Gene3D" id="3.90.1170.50">
    <property type="entry name" value="Aldehyde oxidase/xanthine dehydrogenase, a/b hammerhead"/>
    <property type="match status" value="1"/>
</dbReference>
<dbReference type="FunFam" id="3.90.1170.50:FF:000003">
    <property type="entry name" value="Aldehyde oxidase"/>
    <property type="match status" value="1"/>
</dbReference>
<dbReference type="GO" id="GO:0051537">
    <property type="term" value="F:2 iron, 2 sulfur cluster binding"/>
    <property type="evidence" value="ECO:0007669"/>
    <property type="project" value="UniProtKB-KW"/>
</dbReference>
<dbReference type="EnsemblMetazoa" id="MDOA009007-RA">
    <property type="protein sequence ID" value="MDOA009007-PA"/>
    <property type="gene ID" value="MDOA009007"/>
</dbReference>
<dbReference type="InterPro" id="IPR036884">
    <property type="entry name" value="2Fe-2S-bd_dom_sf"/>
</dbReference>
<reference evidence="21" key="1">
    <citation type="submission" date="2020-05" db="UniProtKB">
        <authorList>
            <consortium name="EnsemblMetazoa"/>
        </authorList>
    </citation>
    <scope>IDENTIFICATION</scope>
    <source>
        <strain evidence="21">Aabys</strain>
    </source>
</reference>
<evidence type="ECO:0000256" key="13">
    <source>
        <dbReference type="ARBA" id="ARBA00023027"/>
    </source>
</evidence>
<evidence type="ECO:0000256" key="12">
    <source>
        <dbReference type="ARBA" id="ARBA00023014"/>
    </source>
</evidence>
<dbReference type="SMART" id="SM01008">
    <property type="entry name" value="Ald_Xan_dh_C"/>
    <property type="match status" value="1"/>
</dbReference>
<dbReference type="SUPFAM" id="SSF56176">
    <property type="entry name" value="FAD-binding/transporter-associated domain-like"/>
    <property type="match status" value="1"/>
</dbReference>
<feature type="binding site" evidence="18">
    <location>
        <position position="132"/>
    </location>
    <ligand>
        <name>[2Fe-2S] cluster</name>
        <dbReference type="ChEBI" id="CHEBI:190135"/>
        <label>2</label>
    </ligand>
</feature>
<evidence type="ECO:0000256" key="15">
    <source>
        <dbReference type="ARBA" id="ARBA00034078"/>
    </source>
</evidence>
<keyword evidence="8 18" id="KW-0479">Metal-binding</keyword>
<evidence type="ECO:0000259" key="19">
    <source>
        <dbReference type="PROSITE" id="PS51085"/>
    </source>
</evidence>
<dbReference type="InterPro" id="IPR006058">
    <property type="entry name" value="2Fe2S_fd_BS"/>
</dbReference>
<dbReference type="InterPro" id="IPR046867">
    <property type="entry name" value="AldOxase/xan_DH_MoCoBD2"/>
</dbReference>
<keyword evidence="6" id="KW-0285">Flavoprotein</keyword>
<dbReference type="InterPro" id="IPR036010">
    <property type="entry name" value="2Fe-2S_ferredoxin-like_sf"/>
</dbReference>
<evidence type="ECO:0000256" key="9">
    <source>
        <dbReference type="ARBA" id="ARBA00022827"/>
    </source>
</evidence>
<feature type="binding site" evidence="18">
    <location>
        <position position="89"/>
    </location>
    <ligand>
        <name>[2Fe-2S] cluster</name>
        <dbReference type="ChEBI" id="CHEBI:190135"/>
        <label>1</label>
    </ligand>
</feature>
<dbReference type="InterPro" id="IPR016169">
    <property type="entry name" value="FAD-bd_PCMH_sub2"/>
</dbReference>
<keyword evidence="9 17" id="KW-0274">FAD</keyword>
<dbReference type="Gene3D" id="3.30.43.10">
    <property type="entry name" value="Uridine Diphospho-n-acetylenolpyruvylglucosamine Reductase, domain 2"/>
    <property type="match status" value="1"/>
</dbReference>
<dbReference type="Pfam" id="PF02738">
    <property type="entry name" value="MoCoBD_1"/>
    <property type="match status" value="1"/>
</dbReference>
<keyword evidence="12 18" id="KW-0411">Iron-sulfur</keyword>
<keyword evidence="14" id="KW-0576">Peroxisome</keyword>
<dbReference type="PANTHER" id="PTHR11908">
    <property type="entry name" value="XANTHINE DEHYDROGENASE"/>
    <property type="match status" value="1"/>
</dbReference>
<feature type="domain" description="FAD-binding PCMH-type" evidence="20">
    <location>
        <begin position="225"/>
        <end position="408"/>
    </location>
</feature>
<evidence type="ECO:0008006" key="22">
    <source>
        <dbReference type="Google" id="ProtNLM"/>
    </source>
</evidence>
<dbReference type="InterPro" id="IPR001041">
    <property type="entry name" value="2Fe-2S_ferredoxin-type"/>
</dbReference>
<dbReference type="InterPro" id="IPR005107">
    <property type="entry name" value="CO_DH_flav_C"/>
</dbReference>
<comment type="cofactor">
    <cofactor evidence="1 17">
        <name>FAD</name>
        <dbReference type="ChEBI" id="CHEBI:57692"/>
    </cofactor>
</comment>
<comment type="subcellular location">
    <subcellularLocation>
        <location evidence="2">Peroxisome</location>
    </subcellularLocation>
</comment>
<dbReference type="InterPro" id="IPR002888">
    <property type="entry name" value="2Fe-2S-bd"/>
</dbReference>
<dbReference type="FunFam" id="3.30.390.50:FF:000003">
    <property type="entry name" value="Aldehyde oxidase1"/>
    <property type="match status" value="1"/>
</dbReference>
<dbReference type="eggNOG" id="KOG0430">
    <property type="taxonomic scope" value="Eukaryota"/>
</dbReference>
<feature type="binding site" evidence="17">
    <location>
        <position position="417"/>
    </location>
    <ligand>
        <name>FAD</name>
        <dbReference type="ChEBI" id="CHEBI:57692"/>
    </ligand>
</feature>
<feature type="binding site" evidence="18">
    <location>
        <position position="64"/>
    </location>
    <ligand>
        <name>[2Fe-2S] cluster</name>
        <dbReference type="ChEBI" id="CHEBI:190135"/>
        <label>1</label>
    </ligand>
</feature>
<dbReference type="InterPro" id="IPR016208">
    <property type="entry name" value="Ald_Oxase/xanthine_DH-like"/>
</dbReference>
<keyword evidence="13" id="KW-0520">NAD</keyword>
<dbReference type="Gene3D" id="3.30.390.50">
    <property type="entry name" value="CO dehydrogenase flavoprotein, C-terminal domain"/>
    <property type="match status" value="1"/>
</dbReference>
<dbReference type="PROSITE" id="PS00197">
    <property type="entry name" value="2FE2S_FER_1"/>
    <property type="match status" value="1"/>
</dbReference>
<dbReference type="VEuPathDB" id="VectorBase:MDOMA2_012448"/>
<dbReference type="SMART" id="SM01092">
    <property type="entry name" value="CO_deh_flav_C"/>
    <property type="match status" value="1"/>
</dbReference>
<dbReference type="SUPFAM" id="SSF47741">
    <property type="entry name" value="CO dehydrogenase ISP C-domain like"/>
    <property type="match status" value="1"/>
</dbReference>
<dbReference type="InterPro" id="IPR037165">
    <property type="entry name" value="AldOxase/xan_DH_Mopterin-bd_sf"/>
</dbReference>
<evidence type="ECO:0000256" key="10">
    <source>
        <dbReference type="ARBA" id="ARBA00023002"/>
    </source>
</evidence>
<dbReference type="Gene3D" id="1.10.150.120">
    <property type="entry name" value="[2Fe-2S]-binding domain"/>
    <property type="match status" value="1"/>
</dbReference>
<feature type="domain" description="2Fe-2S ferredoxin-type" evidence="19">
    <location>
        <begin position="18"/>
        <end position="107"/>
    </location>
</feature>
<dbReference type="InterPro" id="IPR012675">
    <property type="entry name" value="Beta-grasp_dom_sf"/>
</dbReference>
<evidence type="ECO:0000256" key="14">
    <source>
        <dbReference type="ARBA" id="ARBA00023140"/>
    </source>
</evidence>
<dbReference type="EnsemblMetazoa" id="MDOA009007-RB">
    <property type="protein sequence ID" value="MDOA009007-PB"/>
    <property type="gene ID" value="MDOA009007"/>
</dbReference>
<dbReference type="InterPro" id="IPR002346">
    <property type="entry name" value="Mopterin_DH_FAD-bd"/>
</dbReference>
<evidence type="ECO:0000256" key="3">
    <source>
        <dbReference type="ARBA" id="ARBA00006849"/>
    </source>
</evidence>
<feature type="binding site" evidence="18">
    <location>
        <position position="67"/>
    </location>
    <ligand>
        <name>[2Fe-2S] cluster</name>
        <dbReference type="ChEBI" id="CHEBI:190135"/>
        <label>1</label>
    </ligand>
</feature>
<dbReference type="FunFam" id="3.10.20.30:FF:000012">
    <property type="entry name" value="Xanthine dehydrogenase/oxidase"/>
    <property type="match status" value="1"/>
</dbReference>
<dbReference type="PROSITE" id="PS51387">
    <property type="entry name" value="FAD_PCMH"/>
    <property type="match status" value="1"/>
</dbReference>
<feature type="binding site" evidence="17">
    <location>
        <position position="987"/>
    </location>
    <ligand>
        <name>substrate</name>
    </ligand>
</feature>
<dbReference type="PROSITE" id="PS51085">
    <property type="entry name" value="2FE2S_FER_2"/>
    <property type="match status" value="1"/>
</dbReference>
<feature type="binding site" evidence="18">
    <location>
        <position position="59"/>
    </location>
    <ligand>
        <name>[2Fe-2S] cluster</name>
        <dbReference type="ChEBI" id="CHEBI:190135"/>
        <label>1</label>
    </ligand>
</feature>
<evidence type="ECO:0000256" key="11">
    <source>
        <dbReference type="ARBA" id="ARBA00023004"/>
    </source>
</evidence>
<dbReference type="Gene3D" id="3.30.365.10">
    <property type="entry name" value="Aldehyde oxidase/xanthine dehydrogenase, molybdopterin binding domain"/>
    <property type="match status" value="4"/>
</dbReference>
<dbReference type="FunFam" id="3.30.465.10:FF:000013">
    <property type="entry name" value="Aldehyde oxidase"/>
    <property type="match status" value="1"/>
</dbReference>
<evidence type="ECO:0000256" key="1">
    <source>
        <dbReference type="ARBA" id="ARBA00001974"/>
    </source>
</evidence>
<evidence type="ECO:0000259" key="20">
    <source>
        <dbReference type="PROSITE" id="PS51387"/>
    </source>
</evidence>
<dbReference type="Pfam" id="PF01799">
    <property type="entry name" value="Fer2_2"/>
    <property type="match status" value="1"/>
</dbReference>
<comment type="cofactor">
    <cofactor evidence="18">
        <name>Mo-molybdopterin</name>
        <dbReference type="ChEBI" id="CHEBI:71302"/>
    </cofactor>
    <text evidence="18">Binds 1 Mo-molybdopterin (Mo-MPT) cofactor per subunit.</text>
</comment>
<dbReference type="FunFam" id="3.30.365.10:FF:000001">
    <property type="entry name" value="Xanthine dehydrogenase oxidase"/>
    <property type="match status" value="1"/>
</dbReference>
<dbReference type="Pfam" id="PF00941">
    <property type="entry name" value="FAD_binding_5"/>
    <property type="match status" value="1"/>
</dbReference>
<keyword evidence="5 18" id="KW-0500">Molybdenum</keyword>
<comment type="cofactor">
    <cofactor evidence="15">
        <name>[2Fe-2S] cluster</name>
        <dbReference type="ChEBI" id="CHEBI:190135"/>
    </cofactor>
</comment>
<dbReference type="PIRSF" id="PIRSF000127">
    <property type="entry name" value="Xanthine_DH"/>
    <property type="match status" value="1"/>
</dbReference>